<feature type="compositionally biased region" description="Low complexity" evidence="1">
    <location>
        <begin position="143"/>
        <end position="158"/>
    </location>
</feature>
<evidence type="ECO:0000256" key="1">
    <source>
        <dbReference type="SAM" id="MobiDB-lite"/>
    </source>
</evidence>
<dbReference type="Proteomes" id="UP001157418">
    <property type="component" value="Unassembled WGS sequence"/>
</dbReference>
<feature type="region of interest" description="Disordered" evidence="1">
    <location>
        <begin position="113"/>
        <end position="172"/>
    </location>
</feature>
<comment type="caution">
    <text evidence="2">The sequence shown here is derived from an EMBL/GenBank/DDBJ whole genome shotgun (WGS) entry which is preliminary data.</text>
</comment>
<evidence type="ECO:0000313" key="2">
    <source>
        <dbReference type="EMBL" id="CAH1436723.1"/>
    </source>
</evidence>
<dbReference type="EMBL" id="CAKMRJ010004445">
    <property type="protein sequence ID" value="CAH1436723.1"/>
    <property type="molecule type" value="Genomic_DNA"/>
</dbReference>
<sequence length="172" mass="18161">MDGCSPPSSTGPRAETTSDSPVNDSYNDADKGPQSFSDFNSGRPDSFTQDQPHTRGKDGDSGMKRLPTIKDVAPGRGQSYTAPSADAGDANRGSVVGDIYDGQKPKTVGDLAAANKHDSGTIGTYPYDQEGKIPTNSDMRPYINSSGGQQGGNQFISGPKSYNGDHFGKYTW</sequence>
<evidence type="ECO:0008006" key="4">
    <source>
        <dbReference type="Google" id="ProtNLM"/>
    </source>
</evidence>
<feature type="compositionally biased region" description="Polar residues" evidence="1">
    <location>
        <begin position="1"/>
        <end position="26"/>
    </location>
</feature>
<name>A0AAU9NGB9_9ASTR</name>
<gene>
    <name evidence="2" type="ORF">LVIROSA_LOCUS23084</name>
</gene>
<feature type="compositionally biased region" description="Basic and acidic residues" evidence="1">
    <location>
        <begin position="52"/>
        <end position="63"/>
    </location>
</feature>
<keyword evidence="3" id="KW-1185">Reference proteome</keyword>
<reference evidence="2 3" key="1">
    <citation type="submission" date="2022-01" db="EMBL/GenBank/DDBJ databases">
        <authorList>
            <person name="Xiong W."/>
            <person name="Schranz E."/>
        </authorList>
    </citation>
    <scope>NUCLEOTIDE SEQUENCE [LARGE SCALE GENOMIC DNA]</scope>
</reference>
<accession>A0AAU9NGB9</accession>
<organism evidence="2 3">
    <name type="scientific">Lactuca virosa</name>
    <dbReference type="NCBI Taxonomy" id="75947"/>
    <lineage>
        <taxon>Eukaryota</taxon>
        <taxon>Viridiplantae</taxon>
        <taxon>Streptophyta</taxon>
        <taxon>Embryophyta</taxon>
        <taxon>Tracheophyta</taxon>
        <taxon>Spermatophyta</taxon>
        <taxon>Magnoliopsida</taxon>
        <taxon>eudicotyledons</taxon>
        <taxon>Gunneridae</taxon>
        <taxon>Pentapetalae</taxon>
        <taxon>asterids</taxon>
        <taxon>campanulids</taxon>
        <taxon>Asterales</taxon>
        <taxon>Asteraceae</taxon>
        <taxon>Cichorioideae</taxon>
        <taxon>Cichorieae</taxon>
        <taxon>Lactucinae</taxon>
        <taxon>Lactuca</taxon>
    </lineage>
</organism>
<dbReference type="AlphaFoldDB" id="A0AAU9NGB9"/>
<protein>
    <recommendedName>
        <fullName evidence="4">Microtubule-associated protein Jupiter</fullName>
    </recommendedName>
</protein>
<proteinExistence type="predicted"/>
<feature type="region of interest" description="Disordered" evidence="1">
    <location>
        <begin position="1"/>
        <end position="101"/>
    </location>
</feature>
<evidence type="ECO:0000313" key="3">
    <source>
        <dbReference type="Proteomes" id="UP001157418"/>
    </source>
</evidence>